<feature type="compositionally biased region" description="Acidic residues" evidence="2">
    <location>
        <begin position="184"/>
        <end position="197"/>
    </location>
</feature>
<sequence length="380" mass="44563">MPRVNRTIRAINHQNPVVGVIMFLQEKIRDLGRRVVSCPVLEAEVKKLRMNLQTLEERLNSVRRERHKFEMERNELEWECSLLRRNIIQEWARYLRDPVKTYIQRFQLYEYEIDYLSRVINIFRQEFRIHQVPYPILPRPPRWVSTLSSSNHSPTWSENSSWDRSNPLNFLPDPSFSANNFNNNEEDVNNSEADNSDSDYTLSSLQNEPSSAHNELESFETSKKSVDISSLKEKYNICLPRSYKEQTSAPQTVHFSEELESTIPETVDELKTENQKLKKKIVELKRQNSQMKIDFEEKLEKSQENINQMKEEIDFLANISQQFGDSGTESEIIPSKRPKGQKLKSKKIAKTNKGKRVFGNDSEEDTELDDEKNEKDAVTG</sequence>
<dbReference type="Proteomes" id="UP000266861">
    <property type="component" value="Unassembled WGS sequence"/>
</dbReference>
<feature type="region of interest" description="Disordered" evidence="2">
    <location>
        <begin position="324"/>
        <end position="380"/>
    </location>
</feature>
<organism evidence="3 4">
    <name type="scientific">Diversispora epigaea</name>
    <dbReference type="NCBI Taxonomy" id="1348612"/>
    <lineage>
        <taxon>Eukaryota</taxon>
        <taxon>Fungi</taxon>
        <taxon>Fungi incertae sedis</taxon>
        <taxon>Mucoromycota</taxon>
        <taxon>Glomeromycotina</taxon>
        <taxon>Glomeromycetes</taxon>
        <taxon>Diversisporales</taxon>
        <taxon>Diversisporaceae</taxon>
        <taxon>Diversispora</taxon>
    </lineage>
</organism>
<dbReference type="EMBL" id="PQFF01000148">
    <property type="protein sequence ID" value="RHZ78727.1"/>
    <property type="molecule type" value="Genomic_DNA"/>
</dbReference>
<feature type="compositionally biased region" description="Acidic residues" evidence="2">
    <location>
        <begin position="361"/>
        <end position="371"/>
    </location>
</feature>
<feature type="coiled-coil region" evidence="1">
    <location>
        <begin position="38"/>
        <end position="79"/>
    </location>
</feature>
<feature type="coiled-coil region" evidence="1">
    <location>
        <begin position="267"/>
        <end position="319"/>
    </location>
</feature>
<name>A0A397IUN0_9GLOM</name>
<reference evidence="3 4" key="1">
    <citation type="submission" date="2018-08" db="EMBL/GenBank/DDBJ databases">
        <title>Genome and evolution of the arbuscular mycorrhizal fungus Diversispora epigaea (formerly Glomus versiforme) and its bacterial endosymbionts.</title>
        <authorList>
            <person name="Sun X."/>
            <person name="Fei Z."/>
            <person name="Harrison M."/>
        </authorList>
    </citation>
    <scope>NUCLEOTIDE SEQUENCE [LARGE SCALE GENOMIC DNA]</scope>
    <source>
        <strain evidence="3 4">IT104</strain>
    </source>
</reference>
<feature type="compositionally biased region" description="Low complexity" evidence="2">
    <location>
        <begin position="173"/>
        <end position="183"/>
    </location>
</feature>
<feature type="compositionally biased region" description="Basic residues" evidence="2">
    <location>
        <begin position="336"/>
        <end position="356"/>
    </location>
</feature>
<evidence type="ECO:0000313" key="3">
    <source>
        <dbReference type="EMBL" id="RHZ78727.1"/>
    </source>
</evidence>
<protein>
    <submittedName>
        <fullName evidence="3">Uncharacterized protein</fullName>
    </submittedName>
</protein>
<keyword evidence="1" id="KW-0175">Coiled coil</keyword>
<dbReference type="AlphaFoldDB" id="A0A397IUN0"/>
<comment type="caution">
    <text evidence="3">The sequence shown here is derived from an EMBL/GenBank/DDBJ whole genome shotgun (WGS) entry which is preliminary data.</text>
</comment>
<accession>A0A397IUN0</accession>
<evidence type="ECO:0000256" key="1">
    <source>
        <dbReference type="SAM" id="Coils"/>
    </source>
</evidence>
<evidence type="ECO:0000256" key="2">
    <source>
        <dbReference type="SAM" id="MobiDB-lite"/>
    </source>
</evidence>
<feature type="compositionally biased region" description="Polar residues" evidence="2">
    <location>
        <begin position="200"/>
        <end position="213"/>
    </location>
</feature>
<gene>
    <name evidence="3" type="ORF">Glove_157g23</name>
</gene>
<feature type="compositionally biased region" description="Basic and acidic residues" evidence="2">
    <location>
        <begin position="214"/>
        <end position="223"/>
    </location>
</feature>
<evidence type="ECO:0000313" key="4">
    <source>
        <dbReference type="Proteomes" id="UP000266861"/>
    </source>
</evidence>
<keyword evidence="4" id="KW-1185">Reference proteome</keyword>
<feature type="region of interest" description="Disordered" evidence="2">
    <location>
        <begin position="173"/>
        <end position="223"/>
    </location>
</feature>
<proteinExistence type="predicted"/>